<feature type="domain" description="Type I restriction modification DNA specificity" evidence="5">
    <location>
        <begin position="26"/>
        <end position="184"/>
    </location>
</feature>
<dbReference type="Gene3D" id="3.90.220.20">
    <property type="entry name" value="DNA methylase specificity domains"/>
    <property type="match status" value="2"/>
</dbReference>
<dbReference type="GeneID" id="301683137"/>
<keyword evidence="4" id="KW-0175">Coiled coil</keyword>
<keyword evidence="3" id="KW-0238">DNA-binding</keyword>
<dbReference type="RefSeq" id="WP_014274530.1">
    <property type="nucleotide sequence ID" value="NZ_BIMW01000091.1"/>
</dbReference>
<dbReference type="CDD" id="cd17262">
    <property type="entry name" value="RMtype1_S_Aco12261I-TRD2-CR2"/>
    <property type="match status" value="1"/>
</dbReference>
<reference evidence="6 7" key="1">
    <citation type="journal article" date="2019" name="J Genomics">
        <title>The Draft Genome of a Hydrogen-producing Cyanobacterium, Arthrospira platensis NIES-46.</title>
        <authorList>
            <person name="Suzuki S."/>
            <person name="Yamaguchi H."/>
            <person name="Kawachi M."/>
        </authorList>
    </citation>
    <scope>NUCLEOTIDE SEQUENCE [LARGE SCALE GENOMIC DNA]</scope>
    <source>
        <strain evidence="6 7">NIES-46</strain>
    </source>
</reference>
<accession>A0A5M3T8V2</accession>
<dbReference type="CDD" id="cd17288">
    <property type="entry name" value="RMtype1_S_LlaAI06ORF1089P_TRD1-CR1_like"/>
    <property type="match status" value="1"/>
</dbReference>
<keyword evidence="7" id="KW-1185">Reference proteome</keyword>
<dbReference type="Proteomes" id="UP000326169">
    <property type="component" value="Unassembled WGS sequence"/>
</dbReference>
<name>A0A5M3T8V2_LIMPL</name>
<dbReference type="EMBL" id="BIMW01000091">
    <property type="protein sequence ID" value="GCE94236.1"/>
    <property type="molecule type" value="Genomic_DNA"/>
</dbReference>
<gene>
    <name evidence="6" type="ORF">NIES46_22900</name>
</gene>
<dbReference type="PANTHER" id="PTHR30408:SF12">
    <property type="entry name" value="TYPE I RESTRICTION ENZYME MJAVIII SPECIFICITY SUBUNIT"/>
    <property type="match status" value="1"/>
</dbReference>
<dbReference type="InterPro" id="IPR044946">
    <property type="entry name" value="Restrct_endonuc_typeI_TRD_sf"/>
</dbReference>
<dbReference type="SUPFAM" id="SSF116734">
    <property type="entry name" value="DNA methylase specificity domain"/>
    <property type="match status" value="2"/>
</dbReference>
<keyword evidence="2" id="KW-0680">Restriction system</keyword>
<evidence type="ECO:0000259" key="5">
    <source>
        <dbReference type="Pfam" id="PF01420"/>
    </source>
</evidence>
<organism evidence="6 7">
    <name type="scientific">Limnospira platensis NIES-46</name>
    <dbReference type="NCBI Taxonomy" id="1236695"/>
    <lineage>
        <taxon>Bacteria</taxon>
        <taxon>Bacillati</taxon>
        <taxon>Cyanobacteriota</taxon>
        <taxon>Cyanophyceae</taxon>
        <taxon>Oscillatoriophycideae</taxon>
        <taxon>Oscillatoriales</taxon>
        <taxon>Sirenicapillariaceae</taxon>
        <taxon>Limnospira</taxon>
    </lineage>
</organism>
<evidence type="ECO:0000256" key="2">
    <source>
        <dbReference type="ARBA" id="ARBA00022747"/>
    </source>
</evidence>
<evidence type="ECO:0000256" key="4">
    <source>
        <dbReference type="SAM" id="Coils"/>
    </source>
</evidence>
<proteinExistence type="inferred from homology"/>
<comment type="similarity">
    <text evidence="1">Belongs to the type-I restriction system S methylase family.</text>
</comment>
<evidence type="ECO:0000313" key="7">
    <source>
        <dbReference type="Proteomes" id="UP000326169"/>
    </source>
</evidence>
<dbReference type="InterPro" id="IPR052021">
    <property type="entry name" value="Type-I_RS_S_subunit"/>
</dbReference>
<dbReference type="Pfam" id="PF01420">
    <property type="entry name" value="Methylase_S"/>
    <property type="match status" value="2"/>
</dbReference>
<evidence type="ECO:0000313" key="6">
    <source>
        <dbReference type="EMBL" id="GCE94236.1"/>
    </source>
</evidence>
<dbReference type="Gene3D" id="1.10.287.1120">
    <property type="entry name" value="Bipartite methylase S protein"/>
    <property type="match status" value="2"/>
</dbReference>
<sequence length="417" mass="46675">MSRQELAGNNNQVPPGYKQTEVGVIPEDWETNLLGDVVEFLDSKRKPVKEEQRAKMRGIYPYYGASGIVDYVNDYLFDEDLILMGEDGENILSRNIRLVWQVSGKIWVNNHAHVLRPKSNFNIGFLTEYLESLDYSLYNSGTAQPKLNQQTCCNIVIALPPLPEQKAIASVLSDVDELISSLDKLIAKKRHIKTATMQQLLTGKTRLPGFGEGMGYQKSAKGMGYQKSAKGMGYQKSAIGLIPEDWEVKQLGDVLKICHGKSQHHIISNNGIYPILGTGGEIGKTNTFLYNRPSVLIGRKGTIDAPIYIDTPFWTIDTLFYSQILSNANAKFIFYKFNLIDWYSYNEASGVPSLNAATIEDINQSFPPLPEQKAIASVLSDMDKEIAALEKRRAKTQAIKQGMMQELLTGRTRLIKP</sequence>
<comment type="caution">
    <text evidence="6">The sequence shown here is derived from an EMBL/GenBank/DDBJ whole genome shotgun (WGS) entry which is preliminary data.</text>
</comment>
<protein>
    <submittedName>
        <fullName evidence="6">Type I restriction-modification enzyme S subunit</fullName>
    </submittedName>
</protein>
<feature type="coiled-coil region" evidence="4">
    <location>
        <begin position="379"/>
        <end position="406"/>
    </location>
</feature>
<dbReference type="PANTHER" id="PTHR30408">
    <property type="entry name" value="TYPE-1 RESTRICTION ENZYME ECOKI SPECIFICITY PROTEIN"/>
    <property type="match status" value="1"/>
</dbReference>
<feature type="domain" description="Type I restriction modification DNA specificity" evidence="5">
    <location>
        <begin position="243"/>
        <end position="393"/>
    </location>
</feature>
<evidence type="ECO:0000256" key="3">
    <source>
        <dbReference type="ARBA" id="ARBA00023125"/>
    </source>
</evidence>
<dbReference type="InterPro" id="IPR000055">
    <property type="entry name" value="Restrct_endonuc_typeI_TRD"/>
</dbReference>
<evidence type="ECO:0000256" key="1">
    <source>
        <dbReference type="ARBA" id="ARBA00010923"/>
    </source>
</evidence>